<organism evidence="6 7">
    <name type="scientific">Giardia muris</name>
    <dbReference type="NCBI Taxonomy" id="5742"/>
    <lineage>
        <taxon>Eukaryota</taxon>
        <taxon>Metamonada</taxon>
        <taxon>Diplomonadida</taxon>
        <taxon>Hexamitidae</taxon>
        <taxon>Giardiinae</taxon>
        <taxon>Giardia</taxon>
    </lineage>
</organism>
<dbReference type="PRINTS" id="PR00973">
    <property type="entry name" value="RIBOSOMALS17"/>
</dbReference>
<accession>A0A4Z1SLM8</accession>
<reference evidence="6 7" key="1">
    <citation type="submission" date="2019-05" db="EMBL/GenBank/DDBJ databases">
        <title>The compact genome of Giardia muris reveals important steps in the evolution of intestinal protozoan parasites.</title>
        <authorList>
            <person name="Xu F."/>
            <person name="Jimenez-Gonzalez A."/>
            <person name="Einarsson E."/>
            <person name="Astvaldsson A."/>
            <person name="Peirasmaki D."/>
            <person name="Eckmann L."/>
            <person name="Andersson J.O."/>
            <person name="Svard S.G."/>
            <person name="Jerlstrom-Hultqvist J."/>
        </authorList>
    </citation>
    <scope>NUCLEOTIDE SEQUENCE [LARGE SCALE GENOMIC DNA]</scope>
    <source>
        <strain evidence="6 7">Roberts-Thomson</strain>
    </source>
</reference>
<dbReference type="NCBIfam" id="NF006345">
    <property type="entry name" value="PRK08572.1"/>
    <property type="match status" value="1"/>
</dbReference>
<dbReference type="InterPro" id="IPR019979">
    <property type="entry name" value="Ribosomal_uS17_CS"/>
</dbReference>
<dbReference type="PANTHER" id="PTHR10744">
    <property type="entry name" value="40S RIBOSOMAL PROTEIN S11 FAMILY MEMBER"/>
    <property type="match status" value="1"/>
</dbReference>
<dbReference type="Pfam" id="PF16205">
    <property type="entry name" value="Ribosomal_S17_N"/>
    <property type="match status" value="1"/>
</dbReference>
<dbReference type="Pfam" id="PF00366">
    <property type="entry name" value="Ribosomal_S17"/>
    <property type="match status" value="1"/>
</dbReference>
<dbReference type="SUPFAM" id="SSF50249">
    <property type="entry name" value="Nucleic acid-binding proteins"/>
    <property type="match status" value="1"/>
</dbReference>
<dbReference type="NCBIfam" id="TIGR03630">
    <property type="entry name" value="uS17_arch"/>
    <property type="match status" value="1"/>
</dbReference>
<proteinExistence type="inferred from homology"/>
<sequence>MTEQQTERAFQRQATVFQGRFLAAAGKTRHFKNVGLGFETPREAVEGTYVDRKCPFTGGISIRGRILRGTVKSTKMQRSVVIRRDYLHYVAKYRRYERRHKNLTAHVSPCFRVKEGDTVTVGECRPLSKTIRFNVLRVEPAGEGEKKRFSAF</sequence>
<evidence type="ECO:0000256" key="2">
    <source>
        <dbReference type="ARBA" id="ARBA00022980"/>
    </source>
</evidence>
<evidence type="ECO:0000313" key="6">
    <source>
        <dbReference type="EMBL" id="TNJ26566.1"/>
    </source>
</evidence>
<evidence type="ECO:0000256" key="1">
    <source>
        <dbReference type="ARBA" id="ARBA00010254"/>
    </source>
</evidence>
<keyword evidence="2 4" id="KW-0689">Ribosomal protein</keyword>
<dbReference type="OrthoDB" id="10254436at2759"/>
<dbReference type="Proteomes" id="UP000315496">
    <property type="component" value="Chromosome 5"/>
</dbReference>
<comment type="similarity">
    <text evidence="1 4">Belongs to the universal ribosomal protein uS17 family.</text>
</comment>
<keyword evidence="7" id="KW-1185">Reference proteome</keyword>
<dbReference type="PANTHER" id="PTHR10744:SF9">
    <property type="entry name" value="40S RIBOSOMAL PROTEIN S11-RELATED"/>
    <property type="match status" value="1"/>
</dbReference>
<dbReference type="GO" id="GO:0003735">
    <property type="term" value="F:structural constituent of ribosome"/>
    <property type="evidence" value="ECO:0007669"/>
    <property type="project" value="InterPro"/>
</dbReference>
<evidence type="ECO:0000313" key="7">
    <source>
        <dbReference type="Proteomes" id="UP000315496"/>
    </source>
</evidence>
<dbReference type="InterPro" id="IPR000266">
    <property type="entry name" value="Ribosomal_uS17"/>
</dbReference>
<dbReference type="CDD" id="cd00364">
    <property type="entry name" value="Ribosomal_uS17"/>
    <property type="match status" value="1"/>
</dbReference>
<comment type="caution">
    <text evidence="6">The sequence shown here is derived from an EMBL/GenBank/DDBJ whole genome shotgun (WGS) entry which is preliminary data.</text>
</comment>
<dbReference type="GO" id="GO:0006412">
    <property type="term" value="P:translation"/>
    <property type="evidence" value="ECO:0007669"/>
    <property type="project" value="InterPro"/>
</dbReference>
<dbReference type="EMBL" id="VDLU01000005">
    <property type="protein sequence ID" value="TNJ26566.1"/>
    <property type="molecule type" value="Genomic_DNA"/>
</dbReference>
<dbReference type="FunFam" id="2.40.50.1000:FF:000004">
    <property type="entry name" value="40S ribosomal proteins S11"/>
    <property type="match status" value="1"/>
</dbReference>
<evidence type="ECO:0000256" key="3">
    <source>
        <dbReference type="ARBA" id="ARBA00023274"/>
    </source>
</evidence>
<evidence type="ECO:0000259" key="5">
    <source>
        <dbReference type="Pfam" id="PF16205"/>
    </source>
</evidence>
<protein>
    <submittedName>
        <fullName evidence="6">Ribosomal protein S11</fullName>
    </submittedName>
</protein>
<keyword evidence="3 4" id="KW-0687">Ribonucleoprotein</keyword>
<dbReference type="GO" id="GO:0022627">
    <property type="term" value="C:cytosolic small ribosomal subunit"/>
    <property type="evidence" value="ECO:0007669"/>
    <property type="project" value="TreeGrafter"/>
</dbReference>
<dbReference type="InterPro" id="IPR032440">
    <property type="entry name" value="Ribosomal_uS17_N"/>
</dbReference>
<dbReference type="PROSITE" id="PS00056">
    <property type="entry name" value="RIBOSOMAL_S17"/>
    <property type="match status" value="1"/>
</dbReference>
<dbReference type="InterPro" id="IPR012340">
    <property type="entry name" value="NA-bd_OB-fold"/>
</dbReference>
<gene>
    <name evidence="6" type="ORF">GMRT_16385</name>
</gene>
<name>A0A4Z1SLM8_GIAMU</name>
<feature type="domain" description="Small ribosomal subunit protein uS17 N-terminal" evidence="5">
    <location>
        <begin position="5"/>
        <end position="67"/>
    </location>
</feature>
<dbReference type="VEuPathDB" id="GiardiaDB:GMRT_16385"/>
<evidence type="ECO:0000256" key="4">
    <source>
        <dbReference type="RuleBase" id="RU003872"/>
    </source>
</evidence>
<dbReference type="AlphaFoldDB" id="A0A4Z1SLM8"/>
<dbReference type="InterPro" id="IPR028333">
    <property type="entry name" value="Ribosomal_uS17_arc/euk"/>
</dbReference>
<dbReference type="Gene3D" id="2.40.50.1000">
    <property type="match status" value="1"/>
</dbReference>